<accession>A0A8H3WBL6</accession>
<dbReference type="SUPFAM" id="SSF48452">
    <property type="entry name" value="TPR-like"/>
    <property type="match status" value="2"/>
</dbReference>
<dbReference type="InterPro" id="IPR024983">
    <property type="entry name" value="CHAT_dom"/>
</dbReference>
<name>A0A8H3WBL6_9PEZI</name>
<dbReference type="EMBL" id="WOWK01000040">
    <property type="protein sequence ID" value="KAF0324973.1"/>
    <property type="molecule type" value="Genomic_DNA"/>
</dbReference>
<dbReference type="PANTHER" id="PTHR19959">
    <property type="entry name" value="KINESIN LIGHT CHAIN"/>
    <property type="match status" value="1"/>
</dbReference>
<evidence type="ECO:0000313" key="2">
    <source>
        <dbReference type="EMBL" id="KAF0324973.1"/>
    </source>
</evidence>
<organism evidence="2 3">
    <name type="scientific">Colletotrichum asianum</name>
    <dbReference type="NCBI Taxonomy" id="702518"/>
    <lineage>
        <taxon>Eukaryota</taxon>
        <taxon>Fungi</taxon>
        <taxon>Dikarya</taxon>
        <taxon>Ascomycota</taxon>
        <taxon>Pezizomycotina</taxon>
        <taxon>Sordariomycetes</taxon>
        <taxon>Hypocreomycetidae</taxon>
        <taxon>Glomerellales</taxon>
        <taxon>Glomerellaceae</taxon>
        <taxon>Colletotrichum</taxon>
        <taxon>Colletotrichum gloeosporioides species complex</taxon>
    </lineage>
</organism>
<evidence type="ECO:0000313" key="3">
    <source>
        <dbReference type="Proteomes" id="UP000434172"/>
    </source>
</evidence>
<sequence>MESIDDVVDRARQALEGVPEDDEDRWRNLAEFGGLLDWARSQTKSMQYLEEAIEVSETVVKITAEKGLITNQADFLATLHSLWLEKYHETHEIMDLDKSIEAAQQAADLTPEEDIYKASRLSELSHRIHTKYKRLGRLSDLQEAIQSAEQAIEASPGIHSEATRAGWRSDLAFLVTARFRHTGESKDLEDGICYAREAVEVTPADHHERSNRLNNLGHVLYSGYMYTGRCKDLEEAINLARDAIDTFSATLPPDHPSGLDRRFNLAVRLGARYSLTASEDDINEATRITQEVLSLTPHGSVELPNRLNLLGSLLEDRYKSTLKREYLNEAIEIAMKGLEVTSNDSLDQATFLRNLAFRFGEKFLFSNSLDDLDLAIHAARKALEIIPRDVPERLSVLSNLGALLGKRYSQTLDAGGLDEAIGFAREAHDAFAGPHIRINDRISRIIVLHDLLDKKYSRTGAISDLETVILAAKEAVNITPTGHEQRPELLDTLSHHLDHKYFYSRTTDDLRGCIQFTREALAETSESSPHWAARCHNLGLRLGEHYSAIGMRAASDLSEAILMSRNAVKATHEKHPMRPDYLNGLSMNLGRQYYENGRREDLDEAIRSARETMKIAPSDHPDRGYFLINLSNRIGDRFTHTGDEGDLTEATQLAQEALEATTQHGPRLSIRMNNLGLRLRDRYLMTGEMEDLNRSIQLARKATEATSANTKTPERIDQLFNLAIRLGDRYNRIGEEADLEEAINLAKESVQSTPEGHPSQGTRLNALASLLGNKYARSHALSHLDDSIAFARKAVLVGIKDHFVRRAEYLNNLGNRLSDRYSHAGALDDLEEAIKFHDEAVIALPSAHPDRADYLNNLGNALSDRFERKGKTADLDRSIVVSQAALAALVPQDNPNRGPILSTIGNRLIDRYSGENHPKRGQVEDLNMAISRINEAVQVTPTGRPDRVKYLSNQGKFYGLKYRHLDMQNSDDLELGISSAKQAVDICPEDHPDRAAATFNLGRLLGYKYSKVGELEDLRNARENFALALGQKQGPISLRIDAGRQFLLTPDVLNNSQKAYDIAKQTISLVPVSAPLSLRPADKQYILTQAVGLASDAAAIAIEAGKSPAEALKLLENGRGIIAGSLQKIRADTSELHRSHPKLAQTFDQLRNLMDSSNASHGDSDKSSIEADTRHLATARMENLLSNIQQQPGFEGFLGTISENQMMQAGSRGPVVVANVSRFRCDAIIVEECGIQTLPLDVTYEIIELKAREVRYPYTLIWLWDVIVGPVLESLGILGTPHAGNPWPHVWWIPTGPLVGFPLHAAGHHFGGQGRTALDRVISSYSTSVQAIVHARKSMYYSSVNQNDAADAAQEESEGNSGREFVLVSMPKTPGMTSLKYATSEIDAVKLGCISRGISYTHAAGRHKDVLAALNGGCKVFHFAGHGDTHSIDPLQSRLLLEDWEDQSLTAGSLLEINLREKSPFLAYLSACGTSQILDDKSVDESIHLAGAFQLAGFRHVIGTLWEVDDALCVDAAKLAYEGLWKRGMTDDSVCQSLHHTIRHLRDDWVQSHQMRNRPQINRSRVEEETTQVSEIMGWEARVRVGGNDLTRDIRRSEPTGPLWVPYVHFGP</sequence>
<gene>
    <name evidence="2" type="ORF">GQ607_007866</name>
</gene>
<evidence type="ECO:0000259" key="1">
    <source>
        <dbReference type="Pfam" id="PF12770"/>
    </source>
</evidence>
<dbReference type="SUPFAM" id="SSF81901">
    <property type="entry name" value="HCP-like"/>
    <property type="match status" value="1"/>
</dbReference>
<keyword evidence="3" id="KW-1185">Reference proteome</keyword>
<proteinExistence type="predicted"/>
<comment type="caution">
    <text evidence="2">The sequence shown here is derived from an EMBL/GenBank/DDBJ whole genome shotgun (WGS) entry which is preliminary data.</text>
</comment>
<dbReference type="Proteomes" id="UP000434172">
    <property type="component" value="Unassembled WGS sequence"/>
</dbReference>
<dbReference type="Pfam" id="PF13374">
    <property type="entry name" value="TPR_10"/>
    <property type="match status" value="2"/>
</dbReference>
<dbReference type="Gene3D" id="1.25.40.10">
    <property type="entry name" value="Tetratricopeptide repeat domain"/>
    <property type="match status" value="5"/>
</dbReference>
<reference evidence="2 3" key="1">
    <citation type="submission" date="2019-12" db="EMBL/GenBank/DDBJ databases">
        <title>A genome sequence resource for the geographically widespread anthracnose pathogen Colletotrichum asianum.</title>
        <authorList>
            <person name="Meng Y."/>
        </authorList>
    </citation>
    <scope>NUCLEOTIDE SEQUENCE [LARGE SCALE GENOMIC DNA]</scope>
    <source>
        <strain evidence="2 3">ICMP 18580</strain>
    </source>
</reference>
<dbReference type="PANTHER" id="PTHR19959:SF119">
    <property type="entry name" value="FUNGAL LIPASE-LIKE DOMAIN-CONTAINING PROTEIN"/>
    <property type="match status" value="1"/>
</dbReference>
<dbReference type="InterPro" id="IPR011990">
    <property type="entry name" value="TPR-like_helical_dom_sf"/>
</dbReference>
<dbReference type="Pfam" id="PF12770">
    <property type="entry name" value="CHAT"/>
    <property type="match status" value="1"/>
</dbReference>
<feature type="domain" description="CHAT" evidence="1">
    <location>
        <begin position="1261"/>
        <end position="1548"/>
    </location>
</feature>
<dbReference type="OrthoDB" id="9991317at2759"/>
<protein>
    <submittedName>
        <fullName evidence="2">TPR domain-containing protein</fullName>
    </submittedName>
</protein>